<gene>
    <name evidence="1" type="ORF">ElyMa_004593300</name>
</gene>
<proteinExistence type="predicted"/>
<comment type="caution">
    <text evidence="1">The sequence shown here is derived from an EMBL/GenBank/DDBJ whole genome shotgun (WGS) entry which is preliminary data.</text>
</comment>
<reference evidence="1 2" key="1">
    <citation type="journal article" date="2021" name="Elife">
        <title>Chloroplast acquisition without the gene transfer in kleptoplastic sea slugs, Plakobranchus ocellatus.</title>
        <authorList>
            <person name="Maeda T."/>
            <person name="Takahashi S."/>
            <person name="Yoshida T."/>
            <person name="Shimamura S."/>
            <person name="Takaki Y."/>
            <person name="Nagai Y."/>
            <person name="Toyoda A."/>
            <person name="Suzuki Y."/>
            <person name="Arimoto A."/>
            <person name="Ishii H."/>
            <person name="Satoh N."/>
            <person name="Nishiyama T."/>
            <person name="Hasebe M."/>
            <person name="Maruyama T."/>
            <person name="Minagawa J."/>
            <person name="Obokata J."/>
            <person name="Shigenobu S."/>
        </authorList>
    </citation>
    <scope>NUCLEOTIDE SEQUENCE [LARGE SCALE GENOMIC DNA]</scope>
</reference>
<evidence type="ECO:0000313" key="1">
    <source>
        <dbReference type="EMBL" id="GFS01891.1"/>
    </source>
</evidence>
<dbReference type="AlphaFoldDB" id="A0AAV4HWN3"/>
<name>A0AAV4HWN3_9GAST</name>
<organism evidence="1 2">
    <name type="scientific">Elysia marginata</name>
    <dbReference type="NCBI Taxonomy" id="1093978"/>
    <lineage>
        <taxon>Eukaryota</taxon>
        <taxon>Metazoa</taxon>
        <taxon>Spiralia</taxon>
        <taxon>Lophotrochozoa</taxon>
        <taxon>Mollusca</taxon>
        <taxon>Gastropoda</taxon>
        <taxon>Heterobranchia</taxon>
        <taxon>Euthyneura</taxon>
        <taxon>Panpulmonata</taxon>
        <taxon>Sacoglossa</taxon>
        <taxon>Placobranchoidea</taxon>
        <taxon>Plakobranchidae</taxon>
        <taxon>Elysia</taxon>
    </lineage>
</organism>
<protein>
    <submittedName>
        <fullName evidence="1">Uncharacterized protein</fullName>
    </submittedName>
</protein>
<accession>A0AAV4HWN3</accession>
<keyword evidence="2" id="KW-1185">Reference proteome</keyword>
<sequence>MNFRAGEECNILCFGVGEAISDIGVVKLLPDGSQEAVPSADKAEIGNTHDHFRTIMWKFQAGNGSRNNEGITTFQCTAYDETNGKEVSCLVDVVVLLEDGFDEERSNVTIEEEYMEPSIKIVTFNCAVYGRPIPEVTFTSGTSYIFNMDSYEPDTLIRTGPDRAVATKTLLLDLEHLRDYGYRLYDEDTMPSCEFRSAFHGRYLEHTFEIPDLGLEI</sequence>
<evidence type="ECO:0000313" key="2">
    <source>
        <dbReference type="Proteomes" id="UP000762676"/>
    </source>
</evidence>
<dbReference type="Proteomes" id="UP000762676">
    <property type="component" value="Unassembled WGS sequence"/>
</dbReference>
<dbReference type="EMBL" id="BMAT01009217">
    <property type="protein sequence ID" value="GFS01891.1"/>
    <property type="molecule type" value="Genomic_DNA"/>
</dbReference>